<proteinExistence type="predicted"/>
<evidence type="ECO:0000313" key="5">
    <source>
        <dbReference type="EMBL" id="RMQ25104.1"/>
    </source>
</evidence>
<evidence type="ECO:0000256" key="1">
    <source>
        <dbReference type="ARBA" id="ARBA00022801"/>
    </source>
</evidence>
<dbReference type="InterPro" id="IPR000330">
    <property type="entry name" value="SNF2_N"/>
</dbReference>
<evidence type="ECO:0000259" key="4">
    <source>
        <dbReference type="PROSITE" id="PS51194"/>
    </source>
</evidence>
<dbReference type="InterPro" id="IPR038718">
    <property type="entry name" value="SNF2-like_sf"/>
</dbReference>
<evidence type="ECO:0000256" key="2">
    <source>
        <dbReference type="ARBA" id="ARBA00022806"/>
    </source>
</evidence>
<dbReference type="PANTHER" id="PTHR45766:SF6">
    <property type="entry name" value="SWI_SNF-RELATED MATRIX-ASSOCIATED ACTIN-DEPENDENT REGULATOR OF CHROMATIN SUBFAMILY A-LIKE PROTEIN 1"/>
    <property type="match status" value="1"/>
</dbReference>
<dbReference type="SMART" id="SM00487">
    <property type="entry name" value="DEXDc"/>
    <property type="match status" value="1"/>
</dbReference>
<dbReference type="Gene3D" id="3.40.50.300">
    <property type="entry name" value="P-loop containing nucleotide triphosphate hydrolases"/>
    <property type="match status" value="1"/>
</dbReference>
<name>A0A3M4K7Q9_PSESF</name>
<sequence>MAGIVCCGACITGRRQRCLSSALAAGISGNQWQVGQTMSSPTWGGLDPQRVSHWINFERNDTAWHYAPDNRESMAAKQTEGVAYLWNLLAANGVALLADEVGMGKTFQALGVAALLWKVKPDARVLVMAPGRDICRHWRREFETFVREHYREADHSVKSSVDGGPVPSVQECYRLDNLVNAVERGLGHLYLTTIHSLSGLVEKKDKSDGAGAAKVAAGIIHQRLKSALGESGFDLIIVDEAHYLRNLNGGSQRVSAARALFGAEGSRLGAKNLLLTATPSHSRLIDVQSILSYFTEIDPEGELAVLSGSARTKALLEKFALRRLRLMEGAGGLYSKRHYRHEKAIPAGFEGRPNAEMFFALYQKRLVADLRKQKENKSLMYGYLEGFESMGHLPALAQSSDGDEVTEIVDKAAEDFSTASDTELLRELTGDYRKQFGTFPDHPKYGALIDQCVPEGLYGQDKMLHDHKHLIFVRRIPSVRELTQRVNERYDELLAGIIVQAWGIPLNDPRVDVWRKTGWSRASYDQLISGLDHAFVMDEAAEVVGDDEDSEEDSGQLASRIAELFVVKRELGGQTDCVNSRLRFSKSESVFSLFLEPASDYQEAGYGGYYTQIDAKRADYANAAKFARFQHWGNQAQLKLAIGDRVQPDGKFDQPMFSVWSLLVPRLPDLLRQKLRRWAESDKAVAENFGNYLKAGFLHASPVIVELYGWFVEFRRGRRDRNVHSSYRGFYQWVSGRIEGSLMLRYFIAALETFDQLCGKIIDHGLNRWDQEWRSLKGLTSPGLYASGENSNSRQRLILGFNSPFYPNVLVSTSVLQEGVNLHMQCHQIHHYGLAGSPGDNEQRVGRLDRLFGCVNQRLKHAGNTDLSIHYPFLQGSVDEDQVASFIARKHQVEKQMDACVQANFDKQMRLDNTQEWKEFLQTPVGRGQTLINDPYGASFAQGDLSKNYEPYFESILGVLPLTEN</sequence>
<accession>A0A3M4K7Q9</accession>
<keyword evidence="1" id="KW-0378">Hydrolase</keyword>
<dbReference type="PROSITE" id="PS51192">
    <property type="entry name" value="HELICASE_ATP_BIND_1"/>
    <property type="match status" value="1"/>
</dbReference>
<dbReference type="InterPro" id="IPR027417">
    <property type="entry name" value="P-loop_NTPase"/>
</dbReference>
<dbReference type="Gene3D" id="3.40.50.10810">
    <property type="entry name" value="Tandem AAA-ATPase domain"/>
    <property type="match status" value="1"/>
</dbReference>
<dbReference type="InterPro" id="IPR014001">
    <property type="entry name" value="Helicase_ATP-bd"/>
</dbReference>
<dbReference type="GO" id="GO:0031297">
    <property type="term" value="P:replication fork processing"/>
    <property type="evidence" value="ECO:0007669"/>
    <property type="project" value="TreeGrafter"/>
</dbReference>
<dbReference type="EMBL" id="RBRB01000390">
    <property type="protein sequence ID" value="RMQ25104.1"/>
    <property type="molecule type" value="Genomic_DNA"/>
</dbReference>
<gene>
    <name evidence="5" type="ORF">ALQ07_05417</name>
</gene>
<evidence type="ECO:0000313" key="6">
    <source>
        <dbReference type="Proteomes" id="UP000273140"/>
    </source>
</evidence>
<dbReference type="GO" id="GO:0016787">
    <property type="term" value="F:hydrolase activity"/>
    <property type="evidence" value="ECO:0007669"/>
    <property type="project" value="UniProtKB-KW"/>
</dbReference>
<evidence type="ECO:0000259" key="3">
    <source>
        <dbReference type="PROSITE" id="PS51192"/>
    </source>
</evidence>
<dbReference type="GO" id="GO:0006281">
    <property type="term" value="P:DNA repair"/>
    <property type="evidence" value="ECO:0007669"/>
    <property type="project" value="TreeGrafter"/>
</dbReference>
<reference evidence="5 6" key="1">
    <citation type="submission" date="2018-08" db="EMBL/GenBank/DDBJ databases">
        <title>Recombination of ecologically and evolutionarily significant loci maintains genetic cohesion in the Pseudomonas syringae species complex.</title>
        <authorList>
            <person name="Dillon M."/>
            <person name="Thakur S."/>
            <person name="Almeida R.N.D."/>
            <person name="Weir B.S."/>
            <person name="Guttman D.S."/>
        </authorList>
    </citation>
    <scope>NUCLEOTIDE SEQUENCE [LARGE SCALE GENOMIC DNA]</scope>
    <source>
        <strain evidence="5 6">ICMP 19074</strain>
    </source>
</reference>
<organism evidence="5 6">
    <name type="scientific">Pseudomonas syringae pv. actinidiae</name>
    <dbReference type="NCBI Taxonomy" id="103796"/>
    <lineage>
        <taxon>Bacteria</taxon>
        <taxon>Pseudomonadati</taxon>
        <taxon>Pseudomonadota</taxon>
        <taxon>Gammaproteobacteria</taxon>
        <taxon>Pseudomonadales</taxon>
        <taxon>Pseudomonadaceae</taxon>
        <taxon>Pseudomonas</taxon>
        <taxon>Pseudomonas syringae</taxon>
    </lineage>
</organism>
<dbReference type="Pfam" id="PF00271">
    <property type="entry name" value="Helicase_C"/>
    <property type="match status" value="1"/>
</dbReference>
<keyword evidence="2 5" id="KW-0067">ATP-binding</keyword>
<dbReference type="GO" id="GO:0004386">
    <property type="term" value="F:helicase activity"/>
    <property type="evidence" value="ECO:0007669"/>
    <property type="project" value="UniProtKB-KW"/>
</dbReference>
<dbReference type="Pfam" id="PF00176">
    <property type="entry name" value="SNF2-rel_dom"/>
    <property type="match status" value="1"/>
</dbReference>
<protein>
    <submittedName>
        <fullName evidence="5">Helicase domain-containing protein</fullName>
    </submittedName>
</protein>
<dbReference type="PROSITE" id="PS51194">
    <property type="entry name" value="HELICASE_CTER"/>
    <property type="match status" value="1"/>
</dbReference>
<feature type="domain" description="Helicase ATP-binding" evidence="3">
    <location>
        <begin position="86"/>
        <end position="297"/>
    </location>
</feature>
<dbReference type="SUPFAM" id="SSF52540">
    <property type="entry name" value="P-loop containing nucleoside triphosphate hydrolases"/>
    <property type="match status" value="2"/>
</dbReference>
<keyword evidence="2 5" id="KW-0547">Nucleotide-binding</keyword>
<dbReference type="Proteomes" id="UP000273140">
    <property type="component" value="Unassembled WGS sequence"/>
</dbReference>
<comment type="caution">
    <text evidence="5">The sequence shown here is derived from an EMBL/GenBank/DDBJ whole genome shotgun (WGS) entry which is preliminary data.</text>
</comment>
<feature type="domain" description="Helicase C-terminal" evidence="4">
    <location>
        <begin position="729"/>
        <end position="913"/>
    </location>
</feature>
<dbReference type="InterPro" id="IPR001650">
    <property type="entry name" value="Helicase_C-like"/>
</dbReference>
<keyword evidence="2 5" id="KW-0347">Helicase</keyword>
<dbReference type="PANTHER" id="PTHR45766">
    <property type="entry name" value="DNA ANNEALING HELICASE AND ENDONUCLEASE ZRANB3 FAMILY MEMBER"/>
    <property type="match status" value="1"/>
</dbReference>
<dbReference type="AlphaFoldDB" id="A0A3M4K7Q9"/>
<dbReference type="GO" id="GO:0005524">
    <property type="term" value="F:ATP binding"/>
    <property type="evidence" value="ECO:0007669"/>
    <property type="project" value="InterPro"/>
</dbReference>